<proteinExistence type="predicted"/>
<evidence type="ECO:0000313" key="2">
    <source>
        <dbReference type="EMBL" id="SEF47485.1"/>
    </source>
</evidence>
<evidence type="ECO:0000313" key="3">
    <source>
        <dbReference type="Proteomes" id="UP000243518"/>
    </source>
</evidence>
<sequence length="213" mass="24249">MNALLQKSALYIKGRPEVFRVIGAVFFVATLIAAVFWLANYNAEPIAFALSLISSIFFGLPYAAEAICPNRKLVRDMSHEEILSFMAGTDPKLDWGGVSKAWSSERFLKEDPRLRMVMRYDEEGVQNPDFVDVWANKWLHPKATGYWCDIYYDHNLIDRLVLVSVDDGNCLLPTPRYDSNKVPKLNYFCAQCFDSIGSFDIYFSGAGFVREDV</sequence>
<protein>
    <submittedName>
        <fullName evidence="2">Uncharacterized protein</fullName>
    </submittedName>
</protein>
<reference evidence="2 3" key="1">
    <citation type="submission" date="2016-10" db="EMBL/GenBank/DDBJ databases">
        <authorList>
            <person name="Varghese N."/>
            <person name="Submissions S."/>
        </authorList>
    </citation>
    <scope>NUCLEOTIDE SEQUENCE [LARGE SCALE GENOMIC DNA]</scope>
    <source>
        <strain evidence="2 3">CECT 8317</strain>
    </source>
</reference>
<dbReference type="AlphaFoldDB" id="A0AAQ1G411"/>
<keyword evidence="1" id="KW-0812">Transmembrane</keyword>
<evidence type="ECO:0000256" key="1">
    <source>
        <dbReference type="SAM" id="Phobius"/>
    </source>
</evidence>
<keyword evidence="1" id="KW-1133">Transmembrane helix</keyword>
<dbReference type="EMBL" id="FNVE01000001">
    <property type="protein sequence ID" value="SEF47485.1"/>
    <property type="molecule type" value="Genomic_DNA"/>
</dbReference>
<name>A0AAQ1G411_9GAMM</name>
<keyword evidence="3" id="KW-1185">Reference proteome</keyword>
<dbReference type="RefSeq" id="WP_140418550.1">
    <property type="nucleotide sequence ID" value="NZ_FNVE01000001.1"/>
</dbReference>
<feature type="transmembrane region" description="Helical" evidence="1">
    <location>
        <begin position="21"/>
        <end position="40"/>
    </location>
</feature>
<dbReference type="Proteomes" id="UP000243518">
    <property type="component" value="Unassembled WGS sequence"/>
</dbReference>
<organism evidence="2 3">
    <name type="scientific">Halopseudomonas aestusnigri</name>
    <dbReference type="NCBI Taxonomy" id="857252"/>
    <lineage>
        <taxon>Bacteria</taxon>
        <taxon>Pseudomonadati</taxon>
        <taxon>Pseudomonadota</taxon>
        <taxon>Gammaproteobacteria</taxon>
        <taxon>Pseudomonadales</taxon>
        <taxon>Pseudomonadaceae</taxon>
        <taxon>Halopseudomonas</taxon>
    </lineage>
</organism>
<comment type="caution">
    <text evidence="2">The sequence shown here is derived from an EMBL/GenBank/DDBJ whole genome shotgun (WGS) entry which is preliminary data.</text>
</comment>
<feature type="transmembrane region" description="Helical" evidence="1">
    <location>
        <begin position="46"/>
        <end position="68"/>
    </location>
</feature>
<keyword evidence="1" id="KW-0472">Membrane</keyword>
<gene>
    <name evidence="2" type="ORF">SAMN05216586_101138</name>
</gene>
<accession>A0AAQ1G411</accession>